<evidence type="ECO:0000256" key="1">
    <source>
        <dbReference type="SAM" id="Phobius"/>
    </source>
</evidence>
<keyword evidence="1" id="KW-0472">Membrane</keyword>
<evidence type="ECO:0000313" key="3">
    <source>
        <dbReference type="Proteomes" id="UP000031516"/>
    </source>
</evidence>
<dbReference type="InterPro" id="IPR036280">
    <property type="entry name" value="Multihaem_cyt_sf"/>
</dbReference>
<keyword evidence="1" id="KW-0812">Transmembrane</keyword>
<feature type="transmembrane region" description="Helical" evidence="1">
    <location>
        <begin position="119"/>
        <end position="136"/>
    </location>
</feature>
<gene>
    <name evidence="2" type="ORF">KLDO_g503</name>
</gene>
<organism evidence="2 3">
    <name type="scientific">Kluyveromyces dobzhanskii CBS 2104</name>
    <dbReference type="NCBI Taxonomy" id="1427455"/>
    <lineage>
        <taxon>Eukaryota</taxon>
        <taxon>Fungi</taxon>
        <taxon>Dikarya</taxon>
        <taxon>Ascomycota</taxon>
        <taxon>Saccharomycotina</taxon>
        <taxon>Saccharomycetes</taxon>
        <taxon>Saccharomycetales</taxon>
        <taxon>Saccharomycetaceae</taxon>
        <taxon>Kluyveromyces</taxon>
    </lineage>
</organism>
<accession>A0A0A8KZM4</accession>
<dbReference type="OrthoDB" id="4066522at2759"/>
<feature type="transmembrane region" description="Helical" evidence="1">
    <location>
        <begin position="15"/>
        <end position="35"/>
    </location>
</feature>
<name>A0A0A8KZM4_9SACH</name>
<sequence>MSALLKIVDFATNIVALWIPLVLTLSTVFEIHIIYKRTLKGYYETQEFRYQGEKIIKNEEELAKFQKVMHKILQKNVSLHRYGLKRLHLCEFWCIYWMLTFAVHEVIVPWLPALGVPKGLIKLVYFLLPFALYIYIHERPSHKSSEVNRPLRFPKLLAEMYIFKMLPAIKSTFNIMMPTLTIDEVHKTIKHVNTTIAASDFNMFESESKPIFYFEPYLENCKQPTTLSIANMTVGPESVRLSSRSSTISSISPAEALFIAEKTIEKKKPKAESKRKIVTRLNNLFRHEN</sequence>
<dbReference type="EMBL" id="CCBQ010000012">
    <property type="protein sequence ID" value="CDO92180.1"/>
    <property type="molecule type" value="Genomic_DNA"/>
</dbReference>
<proteinExistence type="predicted"/>
<comment type="caution">
    <text evidence="2">The sequence shown here is derived from an EMBL/GenBank/DDBJ whole genome shotgun (WGS) entry which is preliminary data.</text>
</comment>
<evidence type="ECO:0000313" key="2">
    <source>
        <dbReference type="EMBL" id="CDO92180.1"/>
    </source>
</evidence>
<keyword evidence="1" id="KW-1133">Transmembrane helix</keyword>
<dbReference type="AlphaFoldDB" id="A0A0A8KZM4"/>
<keyword evidence="3" id="KW-1185">Reference proteome</keyword>
<dbReference type="SUPFAM" id="SSF48695">
    <property type="entry name" value="Multiheme cytochromes"/>
    <property type="match status" value="1"/>
</dbReference>
<protein>
    <submittedName>
        <fullName evidence="2">WGS project CCBQ000000000 data, contig 00016</fullName>
    </submittedName>
</protein>
<reference evidence="2 3" key="1">
    <citation type="submission" date="2014-03" db="EMBL/GenBank/DDBJ databases">
        <title>The genome of Kluyveromyces dobzhanskii.</title>
        <authorList>
            <person name="Nystedt B."/>
            <person name="Astrom S."/>
        </authorList>
    </citation>
    <scope>NUCLEOTIDE SEQUENCE [LARGE SCALE GENOMIC DNA]</scope>
    <source>
        <strain evidence="2 3">CBS 2104</strain>
    </source>
</reference>
<feature type="transmembrane region" description="Helical" evidence="1">
    <location>
        <begin position="94"/>
        <end position="113"/>
    </location>
</feature>
<dbReference type="Proteomes" id="UP000031516">
    <property type="component" value="Unassembled WGS sequence"/>
</dbReference>